<gene>
    <name evidence="3" type="ORF">KOR42_41270</name>
</gene>
<comment type="caution">
    <text evidence="3">The sequence shown here is derived from an EMBL/GenBank/DDBJ whole genome shotgun (WGS) entry which is preliminary data.</text>
</comment>
<protein>
    <submittedName>
        <fullName evidence="3">Hpt domain protein</fullName>
    </submittedName>
</protein>
<sequence length="139" mass="16034">MRSSEPTLKDESVPMIELQKLVDRCLGKLDLVDKLINRFKGSLQDSTEKLQQAMDLRDFVELAQGAHRLRGEAANLNATRITKLALKLETAAREEDDRASQDCLNELIEASDQFEMEVRPFSMTSNIEERFRRLRYKGF</sequence>
<dbReference type="GO" id="GO:0004672">
    <property type="term" value="F:protein kinase activity"/>
    <property type="evidence" value="ECO:0007669"/>
    <property type="project" value="UniProtKB-ARBA"/>
</dbReference>
<evidence type="ECO:0000313" key="3">
    <source>
        <dbReference type="EMBL" id="TWT47129.1"/>
    </source>
</evidence>
<dbReference type="RefSeq" id="WP_146511520.1">
    <property type="nucleotide sequence ID" value="NZ_SIHI01000023.1"/>
</dbReference>
<keyword evidence="1" id="KW-0597">Phosphoprotein</keyword>
<dbReference type="SUPFAM" id="SSF47226">
    <property type="entry name" value="Histidine-containing phosphotransfer domain, HPT domain"/>
    <property type="match status" value="1"/>
</dbReference>
<accession>A0A5C5WAN3</accession>
<keyword evidence="4" id="KW-1185">Reference proteome</keyword>
<dbReference type="InterPro" id="IPR036641">
    <property type="entry name" value="HPT_dom_sf"/>
</dbReference>
<dbReference type="GO" id="GO:0000160">
    <property type="term" value="P:phosphorelay signal transduction system"/>
    <property type="evidence" value="ECO:0007669"/>
    <property type="project" value="InterPro"/>
</dbReference>
<evidence type="ECO:0000256" key="1">
    <source>
        <dbReference type="PROSITE-ProRule" id="PRU00110"/>
    </source>
</evidence>
<dbReference type="InterPro" id="IPR008207">
    <property type="entry name" value="Sig_transdc_His_kin_Hpt_dom"/>
</dbReference>
<dbReference type="Pfam" id="PF01627">
    <property type="entry name" value="Hpt"/>
    <property type="match status" value="1"/>
</dbReference>
<evidence type="ECO:0000313" key="4">
    <source>
        <dbReference type="Proteomes" id="UP000317243"/>
    </source>
</evidence>
<dbReference type="EMBL" id="SIHI01000023">
    <property type="protein sequence ID" value="TWT47129.1"/>
    <property type="molecule type" value="Genomic_DNA"/>
</dbReference>
<evidence type="ECO:0000259" key="2">
    <source>
        <dbReference type="PROSITE" id="PS50894"/>
    </source>
</evidence>
<organism evidence="3 4">
    <name type="scientific">Thalassoglobus neptunius</name>
    <dbReference type="NCBI Taxonomy" id="1938619"/>
    <lineage>
        <taxon>Bacteria</taxon>
        <taxon>Pseudomonadati</taxon>
        <taxon>Planctomycetota</taxon>
        <taxon>Planctomycetia</taxon>
        <taxon>Planctomycetales</taxon>
        <taxon>Planctomycetaceae</taxon>
        <taxon>Thalassoglobus</taxon>
    </lineage>
</organism>
<feature type="modified residue" description="Phosphohistidine" evidence="1">
    <location>
        <position position="67"/>
    </location>
</feature>
<dbReference type="PROSITE" id="PS50894">
    <property type="entry name" value="HPT"/>
    <property type="match status" value="1"/>
</dbReference>
<proteinExistence type="predicted"/>
<name>A0A5C5WAN3_9PLAN</name>
<dbReference type="OrthoDB" id="282064at2"/>
<dbReference type="Proteomes" id="UP000317243">
    <property type="component" value="Unassembled WGS sequence"/>
</dbReference>
<reference evidence="3 4" key="1">
    <citation type="submission" date="2019-02" db="EMBL/GenBank/DDBJ databases">
        <title>Deep-cultivation of Planctomycetes and their phenomic and genomic characterization uncovers novel biology.</title>
        <authorList>
            <person name="Wiegand S."/>
            <person name="Jogler M."/>
            <person name="Boedeker C."/>
            <person name="Pinto D."/>
            <person name="Vollmers J."/>
            <person name="Rivas-Marin E."/>
            <person name="Kohn T."/>
            <person name="Peeters S.H."/>
            <person name="Heuer A."/>
            <person name="Rast P."/>
            <person name="Oberbeckmann S."/>
            <person name="Bunk B."/>
            <person name="Jeske O."/>
            <person name="Meyerdierks A."/>
            <person name="Storesund J.E."/>
            <person name="Kallscheuer N."/>
            <person name="Luecker S."/>
            <person name="Lage O.M."/>
            <person name="Pohl T."/>
            <person name="Merkel B.J."/>
            <person name="Hornburger P."/>
            <person name="Mueller R.-W."/>
            <person name="Bruemmer F."/>
            <person name="Labrenz M."/>
            <person name="Spormann A.M."/>
            <person name="Op Den Camp H."/>
            <person name="Overmann J."/>
            <person name="Amann R."/>
            <person name="Jetten M.S.M."/>
            <person name="Mascher T."/>
            <person name="Medema M.H."/>
            <person name="Devos D.P."/>
            <person name="Kaster A.-K."/>
            <person name="Ovreas L."/>
            <person name="Rohde M."/>
            <person name="Galperin M.Y."/>
            <person name="Jogler C."/>
        </authorList>
    </citation>
    <scope>NUCLEOTIDE SEQUENCE [LARGE SCALE GENOMIC DNA]</scope>
    <source>
        <strain evidence="3 4">KOR42</strain>
    </source>
</reference>
<dbReference type="AlphaFoldDB" id="A0A5C5WAN3"/>
<feature type="domain" description="HPt" evidence="2">
    <location>
        <begin position="28"/>
        <end position="121"/>
    </location>
</feature>
<dbReference type="Gene3D" id="1.20.120.160">
    <property type="entry name" value="HPT domain"/>
    <property type="match status" value="1"/>
</dbReference>